<accession>A0A7S3L3L6</accession>
<protein>
    <submittedName>
        <fullName evidence="1">Uncharacterized protein</fullName>
    </submittedName>
</protein>
<dbReference type="EMBL" id="HBIM01006344">
    <property type="protein sequence ID" value="CAE0407584.1"/>
    <property type="molecule type" value="Transcribed_RNA"/>
</dbReference>
<gene>
    <name evidence="1" type="ORF">ACOF00016_LOCUS5397</name>
</gene>
<dbReference type="PANTHER" id="PTHR47679:SF2">
    <property type="entry name" value="C-TERMINAL OF ROC (COR) DOMAIN-CONTAINING PROTEIN"/>
    <property type="match status" value="1"/>
</dbReference>
<reference evidence="1" key="1">
    <citation type="submission" date="2021-01" db="EMBL/GenBank/DDBJ databases">
        <authorList>
            <person name="Corre E."/>
            <person name="Pelletier E."/>
            <person name="Niang G."/>
            <person name="Scheremetjew M."/>
            <person name="Finn R."/>
            <person name="Kale V."/>
            <person name="Holt S."/>
            <person name="Cochrane G."/>
            <person name="Meng A."/>
            <person name="Brown T."/>
            <person name="Cohen L."/>
        </authorList>
    </citation>
    <scope>NUCLEOTIDE SEQUENCE</scope>
    <source>
        <strain evidence="1">CCMP127</strain>
    </source>
</reference>
<dbReference type="PANTHER" id="PTHR47679">
    <property type="entry name" value="PROTEIN TORNADO 1"/>
    <property type="match status" value="1"/>
</dbReference>
<dbReference type="InterPro" id="IPR032675">
    <property type="entry name" value="LRR_dom_sf"/>
</dbReference>
<evidence type="ECO:0000313" key="1">
    <source>
        <dbReference type="EMBL" id="CAE0407584.1"/>
    </source>
</evidence>
<dbReference type="AlphaFoldDB" id="A0A7S3L3L6"/>
<name>A0A7S3L3L6_9STRA</name>
<organism evidence="1">
    <name type="scientific">Amphora coffeiformis</name>
    <dbReference type="NCBI Taxonomy" id="265554"/>
    <lineage>
        <taxon>Eukaryota</taxon>
        <taxon>Sar</taxon>
        <taxon>Stramenopiles</taxon>
        <taxon>Ochrophyta</taxon>
        <taxon>Bacillariophyta</taxon>
        <taxon>Bacillariophyceae</taxon>
        <taxon>Bacillariophycidae</taxon>
        <taxon>Thalassiophysales</taxon>
        <taxon>Catenulaceae</taxon>
        <taxon>Amphora</taxon>
    </lineage>
</organism>
<dbReference type="SUPFAM" id="SSF52047">
    <property type="entry name" value="RNI-like"/>
    <property type="match status" value="2"/>
</dbReference>
<proteinExistence type="predicted"/>
<dbReference type="Gene3D" id="3.80.10.10">
    <property type="entry name" value="Ribonuclease Inhibitor"/>
    <property type="match status" value="3"/>
</dbReference>
<sequence>MKNQLIYSAEAMKGFIRMHRVDRREKGPLLDITDCTQALDPERLHMFGQALREDQELQAVELNIDGLDNELAKSIAVFLGKSPKLSSVDLNTSSSTAERGVDIKLVRLFLHTFLRNPQARDLALWELRTVPPNIPLSDITKIISTCHHLETVKCCDCSINVSTALLQGLILLKTTKHVEFMVDWPSDTETSRLLQMLVDNVKTLHTLRLDSVPLQALDSMKGGLPILPDLRCLELVLQPPAAGVDEDAYKTKAAQLMANVLERTQSIERLELQGFDWTGERATLIGNVFRSANSTVKKLTLAGGPLALQDTLLGTQLLREIDIVGCDLSNATPGELQNTFGGHPGLRIIRFPELNDAQLGGLFYGMQQNATIQTLGATITELGEATIGQLCETLGSNSSLHHLALRGSDVVVPHFMKTISALLELDRCNLRSLELSGIQIGTESVDCLFQALRSNTKLERLALDDSGLNEEGALHVCRHLPFLQHLADLKLDIPEDFDEDHEDDFVRGLELNTNLTKLSFTLDNPRLESIAEFFIQKNRTNWMFDEDSRKALWPLILRQCDETSVFQWALALSDQLVSGSNKRKRVEVS</sequence>